<organism evidence="4 5">
    <name type="scientific">Strigops habroptila</name>
    <name type="common">Kakapo</name>
    <dbReference type="NCBI Taxonomy" id="2489341"/>
    <lineage>
        <taxon>Eukaryota</taxon>
        <taxon>Metazoa</taxon>
        <taxon>Chordata</taxon>
        <taxon>Craniata</taxon>
        <taxon>Vertebrata</taxon>
        <taxon>Euteleostomi</taxon>
        <taxon>Archelosauria</taxon>
        <taxon>Archosauria</taxon>
        <taxon>Dinosauria</taxon>
        <taxon>Saurischia</taxon>
        <taxon>Theropoda</taxon>
        <taxon>Coelurosauria</taxon>
        <taxon>Aves</taxon>
        <taxon>Neognathae</taxon>
        <taxon>Neoaves</taxon>
        <taxon>Telluraves</taxon>
        <taxon>Australaves</taxon>
        <taxon>Psittaciformes</taxon>
        <taxon>Psittacidae</taxon>
        <taxon>Strigops</taxon>
    </lineage>
</organism>
<dbReference type="InParanoid" id="A0A672UW53"/>
<name>A0A672UW53_STRHB</name>
<keyword evidence="2" id="KW-0472">Membrane</keyword>
<dbReference type="Proteomes" id="UP000472266">
    <property type="component" value="Unplaced"/>
</dbReference>
<evidence type="ECO:0000256" key="1">
    <source>
        <dbReference type="ARBA" id="ARBA00004236"/>
    </source>
</evidence>
<evidence type="ECO:0000256" key="2">
    <source>
        <dbReference type="ARBA" id="ARBA00022475"/>
    </source>
</evidence>
<keyword evidence="2" id="KW-1003">Cell membrane</keyword>
<feature type="compositionally biased region" description="Low complexity" evidence="3">
    <location>
        <begin position="130"/>
        <end position="140"/>
    </location>
</feature>
<feature type="compositionally biased region" description="Polar residues" evidence="3">
    <location>
        <begin position="16"/>
        <end position="129"/>
    </location>
</feature>
<evidence type="ECO:0000313" key="5">
    <source>
        <dbReference type="Proteomes" id="UP000472266"/>
    </source>
</evidence>
<feature type="compositionally biased region" description="Polar residues" evidence="3">
    <location>
        <begin position="164"/>
        <end position="191"/>
    </location>
</feature>
<dbReference type="OMA" id="DMTICAC"/>
<dbReference type="AlphaFoldDB" id="A0A672UW53"/>
<dbReference type="PANTHER" id="PTHR10006">
    <property type="entry name" value="MUCIN-1-RELATED"/>
    <property type="match status" value="1"/>
</dbReference>
<dbReference type="InterPro" id="IPR036364">
    <property type="entry name" value="SEA_dom_sf"/>
</dbReference>
<dbReference type="GO" id="GO:0005886">
    <property type="term" value="C:plasma membrane"/>
    <property type="evidence" value="ECO:0007669"/>
    <property type="project" value="UniProtKB-SubCell"/>
</dbReference>
<keyword evidence="5" id="KW-1185">Reference proteome</keyword>
<dbReference type="SUPFAM" id="SSF82671">
    <property type="entry name" value="SEA domain"/>
    <property type="match status" value="1"/>
</dbReference>
<evidence type="ECO:0000256" key="3">
    <source>
        <dbReference type="SAM" id="MobiDB-lite"/>
    </source>
</evidence>
<accession>A0A672UW53</accession>
<sequence length="310" mass="32032">MTTTPNITITSSNGTQAPATAFPSTSKTTSFQLSSATTNSTAVPTRGSTATPYTNTTANSSSLVPPFSSTVGPTFATNTTNSSTVAPTSGTNTTDSSTVAPTSGTNTTDSSTVAPTSRTNTTDSSTVAPTSGTNTTNSSTVAPTSDTDGGTVIPTSSTKSSTTQVVPTHRTSVTAPGQTSTVSSGSSDAPQPSIATAVQLLRSIALSFRILNRSFNESLRDPVSEQYRSLSRSVLDMTICACRRKTRGKLDLFSTKDSYHPMAEYLQYQSHGRYMSPSGKPNPYSQVSAHNGAGTGTFTYTNPSATSDNL</sequence>
<evidence type="ECO:0000313" key="4">
    <source>
        <dbReference type="Ensembl" id="ENSSHBP00005019519.1"/>
    </source>
</evidence>
<feature type="region of interest" description="Disordered" evidence="3">
    <location>
        <begin position="1"/>
        <end position="191"/>
    </location>
</feature>
<dbReference type="GeneTree" id="ENSGT01030000235260"/>
<reference evidence="4" key="2">
    <citation type="submission" date="2025-09" db="UniProtKB">
        <authorList>
            <consortium name="Ensembl"/>
        </authorList>
    </citation>
    <scope>IDENTIFICATION</scope>
</reference>
<feature type="compositionally biased region" description="Low complexity" evidence="3">
    <location>
        <begin position="1"/>
        <end position="15"/>
    </location>
</feature>
<protein>
    <recommendedName>
        <fullName evidence="6">SEA domain-containing protein</fullName>
    </recommendedName>
</protein>
<comment type="subcellular location">
    <subcellularLocation>
        <location evidence="1">Cell membrane</location>
    </subcellularLocation>
</comment>
<dbReference type="PANTHER" id="PTHR10006:SF19">
    <property type="entry name" value="MUCIN-1"/>
    <property type="match status" value="1"/>
</dbReference>
<proteinExistence type="predicted"/>
<reference evidence="4" key="1">
    <citation type="submission" date="2025-08" db="UniProtKB">
        <authorList>
            <consortium name="Ensembl"/>
        </authorList>
    </citation>
    <scope>IDENTIFICATION</scope>
</reference>
<dbReference type="Ensembl" id="ENSSHBT00005023322.1">
    <property type="protein sequence ID" value="ENSSHBP00005019519.1"/>
    <property type="gene ID" value="ENSSHBG00005016731.1"/>
</dbReference>
<evidence type="ECO:0008006" key="6">
    <source>
        <dbReference type="Google" id="ProtNLM"/>
    </source>
</evidence>